<keyword evidence="4" id="KW-0539">Nucleus</keyword>
<feature type="compositionally biased region" description="Acidic residues" evidence="5">
    <location>
        <begin position="291"/>
        <end position="301"/>
    </location>
</feature>
<accession>A0A2B7X3J6</accession>
<organism evidence="6 7">
    <name type="scientific">Helicocarpus griseus UAMH5409</name>
    <dbReference type="NCBI Taxonomy" id="1447875"/>
    <lineage>
        <taxon>Eukaryota</taxon>
        <taxon>Fungi</taxon>
        <taxon>Dikarya</taxon>
        <taxon>Ascomycota</taxon>
        <taxon>Pezizomycotina</taxon>
        <taxon>Eurotiomycetes</taxon>
        <taxon>Eurotiomycetidae</taxon>
        <taxon>Onygenales</taxon>
        <taxon>Ajellomycetaceae</taxon>
        <taxon>Helicocarpus</taxon>
    </lineage>
</organism>
<evidence type="ECO:0000256" key="1">
    <source>
        <dbReference type="ARBA" id="ARBA00004123"/>
    </source>
</evidence>
<proteinExistence type="predicted"/>
<dbReference type="AlphaFoldDB" id="A0A2B7X3J6"/>
<dbReference type="GO" id="GO:0006271">
    <property type="term" value="P:DNA strand elongation involved in DNA replication"/>
    <property type="evidence" value="ECO:0007669"/>
    <property type="project" value="TreeGrafter"/>
</dbReference>
<protein>
    <recommendedName>
        <fullName evidence="2">DNA polymerase delta subunit 3</fullName>
    </recommendedName>
</protein>
<evidence type="ECO:0000313" key="6">
    <source>
        <dbReference type="EMBL" id="PGH03322.1"/>
    </source>
</evidence>
<name>A0A2B7X3J6_9EURO</name>
<feature type="compositionally biased region" description="Acidic residues" evidence="5">
    <location>
        <begin position="331"/>
        <end position="349"/>
    </location>
</feature>
<dbReference type="OrthoDB" id="514823at2759"/>
<evidence type="ECO:0000256" key="2">
    <source>
        <dbReference type="ARBA" id="ARBA00017589"/>
    </source>
</evidence>
<reference evidence="6 7" key="1">
    <citation type="submission" date="2017-10" db="EMBL/GenBank/DDBJ databases">
        <title>Comparative genomics in systemic dimorphic fungi from Ajellomycetaceae.</title>
        <authorList>
            <person name="Munoz J.F."/>
            <person name="Mcewen J.G."/>
            <person name="Clay O.K."/>
            <person name="Cuomo C.A."/>
        </authorList>
    </citation>
    <scope>NUCLEOTIDE SEQUENCE [LARGE SCALE GENOMIC DNA]</scope>
    <source>
        <strain evidence="6 7">UAMH5409</strain>
    </source>
</reference>
<dbReference type="GO" id="GO:0006297">
    <property type="term" value="P:nucleotide-excision repair, DNA gap filling"/>
    <property type="evidence" value="ECO:0007669"/>
    <property type="project" value="TreeGrafter"/>
</dbReference>
<feature type="region of interest" description="Disordered" evidence="5">
    <location>
        <begin position="180"/>
        <end position="391"/>
    </location>
</feature>
<feature type="compositionally biased region" description="Low complexity" evidence="5">
    <location>
        <begin position="227"/>
        <end position="244"/>
    </location>
</feature>
<feature type="compositionally biased region" description="Basic and acidic residues" evidence="5">
    <location>
        <begin position="314"/>
        <end position="330"/>
    </location>
</feature>
<feature type="region of interest" description="Disordered" evidence="5">
    <location>
        <begin position="403"/>
        <end position="444"/>
    </location>
</feature>
<sequence>MVPNYKKYLAEKVISEQEIVTYRSLSRALKVHSGLAKRMLYDFHRVENAKKPQSVSATYLITGTQIPAQRQALNGHVKDGDDDVMQSSPFMSSQLAQQEEDADEDSPPVTSIILVREEDLSEAKTQFRTISAIFVHSVQPTRLQDLNVLSDIGHDTLESHPEDPLEYGGQCGMILNKNVKRRSGLPPAPPPVPTETTRKPAAPKAAEASKITSKKEESVQPQSKNNPAAQASSRPSSRVSSQGSTIEKPSSLKRDSSSIFKAFAKSKPKAQKETPEISSGPEEPSAPGDVVLDDESEEEREDLFLDTGTRSSNSKRESKKEREEKLRKMMEDEEMTDAPELPEAEESEPAETPQTEEPPKAEPEEQESPAPKGRMRGRRQVMKKKTMKDEDGYLVTKEEPVWESFSEDEVAPVKKKPAVSVNPKPGKGGQKTGQGSIMSFFGKK</sequence>
<comment type="caution">
    <text evidence="6">The sequence shown here is derived from an EMBL/GenBank/DDBJ whole genome shotgun (WGS) entry which is preliminary data.</text>
</comment>
<dbReference type="Gene3D" id="3.90.1030.20">
    <property type="entry name" value="DNA polymerase delta, p66 (Cdc27) subunit, wHTH domain"/>
    <property type="match status" value="1"/>
</dbReference>
<dbReference type="PANTHER" id="PTHR17598:SF13">
    <property type="entry name" value="DNA POLYMERASE DELTA SUBUNIT 3"/>
    <property type="match status" value="1"/>
</dbReference>
<feature type="compositionally biased region" description="Basic residues" evidence="5">
    <location>
        <begin position="373"/>
        <end position="386"/>
    </location>
</feature>
<feature type="compositionally biased region" description="Low complexity" evidence="5">
    <location>
        <begin position="199"/>
        <end position="208"/>
    </location>
</feature>
<dbReference type="Pfam" id="PF09507">
    <property type="entry name" value="CDC27"/>
    <property type="match status" value="1"/>
</dbReference>
<evidence type="ECO:0000256" key="4">
    <source>
        <dbReference type="ARBA" id="ARBA00023242"/>
    </source>
</evidence>
<dbReference type="Proteomes" id="UP000223968">
    <property type="component" value="Unassembled WGS sequence"/>
</dbReference>
<evidence type="ECO:0000256" key="3">
    <source>
        <dbReference type="ARBA" id="ARBA00022705"/>
    </source>
</evidence>
<keyword evidence="3" id="KW-0235">DNA replication</keyword>
<gene>
    <name evidence="6" type="ORF">AJ79_07400</name>
</gene>
<evidence type="ECO:0000256" key="5">
    <source>
        <dbReference type="SAM" id="MobiDB-lite"/>
    </source>
</evidence>
<dbReference type="GO" id="GO:0043625">
    <property type="term" value="C:delta DNA polymerase complex"/>
    <property type="evidence" value="ECO:0007669"/>
    <property type="project" value="InterPro"/>
</dbReference>
<dbReference type="PANTHER" id="PTHR17598">
    <property type="entry name" value="DNA POLYMERASE DELTA SUBUNIT 3"/>
    <property type="match status" value="1"/>
</dbReference>
<dbReference type="STRING" id="1447875.A0A2B7X3J6"/>
<dbReference type="GO" id="GO:0003887">
    <property type="term" value="F:DNA-directed DNA polymerase activity"/>
    <property type="evidence" value="ECO:0007669"/>
    <property type="project" value="TreeGrafter"/>
</dbReference>
<dbReference type="GO" id="GO:1904161">
    <property type="term" value="P:DNA synthesis involved in UV-damage excision repair"/>
    <property type="evidence" value="ECO:0007669"/>
    <property type="project" value="TreeGrafter"/>
</dbReference>
<dbReference type="InterPro" id="IPR019038">
    <property type="entry name" value="POLD3"/>
</dbReference>
<keyword evidence="7" id="KW-1185">Reference proteome</keyword>
<dbReference type="EMBL" id="PDNB01000149">
    <property type="protein sequence ID" value="PGH03322.1"/>
    <property type="molecule type" value="Genomic_DNA"/>
</dbReference>
<dbReference type="InterPro" id="IPR041913">
    <property type="entry name" value="POLD3_sf"/>
</dbReference>
<comment type="subcellular location">
    <subcellularLocation>
        <location evidence="1">Nucleus</location>
    </subcellularLocation>
</comment>
<evidence type="ECO:0000313" key="7">
    <source>
        <dbReference type="Proteomes" id="UP000223968"/>
    </source>
</evidence>